<gene>
    <name evidence="3" type="ORF">CJD36_001580</name>
</gene>
<comment type="similarity">
    <text evidence="1">Belongs to the short-chain dehydrogenases/reductases (SDR) family.</text>
</comment>
<accession>A0A2S7T137</accession>
<organism evidence="3 4">
    <name type="scientific">Flavipsychrobacter stenotrophus</name>
    <dbReference type="NCBI Taxonomy" id="2077091"/>
    <lineage>
        <taxon>Bacteria</taxon>
        <taxon>Pseudomonadati</taxon>
        <taxon>Bacteroidota</taxon>
        <taxon>Chitinophagia</taxon>
        <taxon>Chitinophagales</taxon>
        <taxon>Chitinophagaceae</taxon>
        <taxon>Flavipsychrobacter</taxon>
    </lineage>
</organism>
<dbReference type="GO" id="GO:0050664">
    <property type="term" value="F:oxidoreductase activity, acting on NAD(P)H, oxygen as acceptor"/>
    <property type="evidence" value="ECO:0007669"/>
    <property type="project" value="TreeGrafter"/>
</dbReference>
<proteinExistence type="inferred from homology"/>
<dbReference type="PROSITE" id="PS00061">
    <property type="entry name" value="ADH_SHORT"/>
    <property type="match status" value="1"/>
</dbReference>
<dbReference type="RefSeq" id="WP_105037350.1">
    <property type="nucleotide sequence ID" value="NZ_PPSL01000001.1"/>
</dbReference>
<dbReference type="AlphaFoldDB" id="A0A2S7T137"/>
<sequence>MKKLTNKVAVVTGGNSGLGLSAAKLFAEHGAKVAITGRNKTTVDSSVTEIGNGSIGIVSDVSNLKNIDTQYTQISEKLGKIDVLVINAGVYNAAPLADYTEEMFDQVSDVNFKGVFFSVQKALPHLNDGASIIITGSAAAHKGFSTIAAYSATKAAVRNLARGFSTELMDRKIRVNVLSPGPIDTPIFDRNGQTPEEVAATKGYFTESVPVKRMGTSSEIAEGFLYLASDDSRYMVGGELLLDGAISTL</sequence>
<dbReference type="EMBL" id="PPSL01000001">
    <property type="protein sequence ID" value="PQJ12466.1"/>
    <property type="molecule type" value="Genomic_DNA"/>
</dbReference>
<keyword evidence="4" id="KW-1185">Reference proteome</keyword>
<dbReference type="PRINTS" id="PR00080">
    <property type="entry name" value="SDRFAMILY"/>
</dbReference>
<dbReference type="InterPro" id="IPR002347">
    <property type="entry name" value="SDR_fam"/>
</dbReference>
<reference evidence="3 4" key="1">
    <citation type="submission" date="2018-01" db="EMBL/GenBank/DDBJ databases">
        <title>A novel member of the phylum Bacteroidetes isolated from glacier ice.</title>
        <authorList>
            <person name="Liu Q."/>
            <person name="Xin Y.-H."/>
        </authorList>
    </citation>
    <scope>NUCLEOTIDE SEQUENCE [LARGE SCALE GENOMIC DNA]</scope>
    <source>
        <strain evidence="3 4">RB1R16</strain>
    </source>
</reference>
<protein>
    <submittedName>
        <fullName evidence="3">Short-chain dehydrogenase</fullName>
    </submittedName>
</protein>
<dbReference type="PANTHER" id="PTHR43008">
    <property type="entry name" value="BENZIL REDUCTASE"/>
    <property type="match status" value="1"/>
</dbReference>
<keyword evidence="2" id="KW-0560">Oxidoreductase</keyword>
<dbReference type="CDD" id="cd05233">
    <property type="entry name" value="SDR_c"/>
    <property type="match status" value="1"/>
</dbReference>
<dbReference type="PRINTS" id="PR00081">
    <property type="entry name" value="GDHRDH"/>
</dbReference>
<comment type="caution">
    <text evidence="3">The sequence shown here is derived from an EMBL/GenBank/DDBJ whole genome shotgun (WGS) entry which is preliminary data.</text>
</comment>
<dbReference type="InterPro" id="IPR020904">
    <property type="entry name" value="Sc_DH/Rdtase_CS"/>
</dbReference>
<dbReference type="SUPFAM" id="SSF51735">
    <property type="entry name" value="NAD(P)-binding Rossmann-fold domains"/>
    <property type="match status" value="1"/>
</dbReference>
<name>A0A2S7T137_9BACT</name>
<evidence type="ECO:0000313" key="4">
    <source>
        <dbReference type="Proteomes" id="UP000239872"/>
    </source>
</evidence>
<dbReference type="Proteomes" id="UP000239872">
    <property type="component" value="Unassembled WGS sequence"/>
</dbReference>
<dbReference type="OrthoDB" id="9803333at2"/>
<evidence type="ECO:0000313" key="3">
    <source>
        <dbReference type="EMBL" id="PQJ12466.1"/>
    </source>
</evidence>
<evidence type="ECO:0000256" key="1">
    <source>
        <dbReference type="ARBA" id="ARBA00006484"/>
    </source>
</evidence>
<evidence type="ECO:0000256" key="2">
    <source>
        <dbReference type="ARBA" id="ARBA00023002"/>
    </source>
</evidence>
<dbReference type="FunFam" id="3.40.50.720:FF:000084">
    <property type="entry name" value="Short-chain dehydrogenase reductase"/>
    <property type="match status" value="1"/>
</dbReference>
<dbReference type="PANTHER" id="PTHR43008:SF4">
    <property type="entry name" value="CHAIN DEHYDROGENASE, PUTATIVE (AFU_ORTHOLOGUE AFUA_4G08710)-RELATED"/>
    <property type="match status" value="1"/>
</dbReference>
<dbReference type="Pfam" id="PF13561">
    <property type="entry name" value="adh_short_C2"/>
    <property type="match status" value="1"/>
</dbReference>
<dbReference type="Gene3D" id="3.40.50.720">
    <property type="entry name" value="NAD(P)-binding Rossmann-like Domain"/>
    <property type="match status" value="1"/>
</dbReference>
<dbReference type="InterPro" id="IPR036291">
    <property type="entry name" value="NAD(P)-bd_dom_sf"/>
</dbReference>